<sequence length="66" mass="7388">MRLRVIARCTFANWITTATAIPALLLTELPPLPESALDTAEKLYQASLPKPSRTADEEQSTYERIL</sequence>
<organism evidence="3">
    <name type="scientific">Cupriavidus taiwanensis</name>
    <dbReference type="NCBI Taxonomy" id="164546"/>
    <lineage>
        <taxon>Bacteria</taxon>
        <taxon>Pseudomonadati</taxon>
        <taxon>Pseudomonadota</taxon>
        <taxon>Betaproteobacteria</taxon>
        <taxon>Burkholderiales</taxon>
        <taxon>Burkholderiaceae</taxon>
        <taxon>Cupriavidus</taxon>
    </lineage>
</organism>
<evidence type="ECO:0000256" key="1">
    <source>
        <dbReference type="SAM" id="MobiDB-lite"/>
    </source>
</evidence>
<evidence type="ECO:0000256" key="2">
    <source>
        <dbReference type="SAM" id="SignalP"/>
    </source>
</evidence>
<dbReference type="EMBL" id="OFSN01000019">
    <property type="protein sequence ID" value="SOY71769.1"/>
    <property type="molecule type" value="Genomic_DNA"/>
</dbReference>
<proteinExistence type="predicted"/>
<comment type="caution">
    <text evidence="3">The sequence shown here is derived from an EMBL/GenBank/DDBJ whole genome shotgun (WGS) entry which is preliminary data.</text>
</comment>
<name>A0A375CJ36_9BURK</name>
<dbReference type="Proteomes" id="UP000257016">
    <property type="component" value="Unassembled WGS sequence"/>
</dbReference>
<feature type="chain" id="PRO_5016869625" evidence="2">
    <location>
        <begin position="21"/>
        <end position="66"/>
    </location>
</feature>
<accession>A0A375CJ36</accession>
<feature type="region of interest" description="Disordered" evidence="1">
    <location>
        <begin position="47"/>
        <end position="66"/>
    </location>
</feature>
<keyword evidence="2" id="KW-0732">Signal</keyword>
<feature type="signal peptide" evidence="2">
    <location>
        <begin position="1"/>
        <end position="20"/>
    </location>
</feature>
<gene>
    <name evidence="3" type="ORF">CBM2586_B130489</name>
</gene>
<protein>
    <submittedName>
        <fullName evidence="3">Uncharacterized protein</fullName>
    </submittedName>
</protein>
<evidence type="ECO:0000313" key="3">
    <source>
        <dbReference type="EMBL" id="SOY71769.1"/>
    </source>
</evidence>
<dbReference type="AlphaFoldDB" id="A0A375CJ36"/>
<reference evidence="3" key="1">
    <citation type="submission" date="2018-01" db="EMBL/GenBank/DDBJ databases">
        <authorList>
            <person name="Clerissi C."/>
        </authorList>
    </citation>
    <scope>NUCLEOTIDE SEQUENCE</scope>
    <source>
        <strain evidence="3">Cupriavidus taiwanensis LMG 19430</strain>
    </source>
</reference>